<evidence type="ECO:0000256" key="11">
    <source>
        <dbReference type="ARBA" id="ARBA00023242"/>
    </source>
</evidence>
<evidence type="ECO:0000256" key="4">
    <source>
        <dbReference type="ARBA" id="ARBA00022491"/>
    </source>
</evidence>
<dbReference type="WBParaSite" id="PgR002_g080_t02">
    <property type="protein sequence ID" value="PgR002_g080_t02"/>
    <property type="gene ID" value="PgR002_g080"/>
</dbReference>
<dbReference type="GO" id="GO:0008270">
    <property type="term" value="F:zinc ion binding"/>
    <property type="evidence" value="ECO:0007669"/>
    <property type="project" value="UniProtKB-KW"/>
</dbReference>
<proteinExistence type="predicted"/>
<keyword evidence="17" id="KW-1185">Reference proteome</keyword>
<evidence type="ECO:0000256" key="13">
    <source>
        <dbReference type="SAM" id="Coils"/>
    </source>
</evidence>
<dbReference type="PANTHER" id="PTHR46297:SF1">
    <property type="entry name" value="ZINC FINGER CCCH-TYPE WITH G PATCH DOMAIN-CONTAINING PROTEIN"/>
    <property type="match status" value="1"/>
</dbReference>
<evidence type="ECO:0000256" key="9">
    <source>
        <dbReference type="ARBA" id="ARBA00023125"/>
    </source>
</evidence>
<dbReference type="Proteomes" id="UP000887569">
    <property type="component" value="Unplaced"/>
</dbReference>
<feature type="zinc finger region" description="C3H1-type" evidence="12">
    <location>
        <begin position="134"/>
        <end position="161"/>
    </location>
</feature>
<dbReference type="InterPro" id="IPR036855">
    <property type="entry name" value="Znf_CCCH_sf"/>
</dbReference>
<dbReference type="PROSITE" id="PS50174">
    <property type="entry name" value="G_PATCH"/>
    <property type="match status" value="1"/>
</dbReference>
<dbReference type="SUPFAM" id="SSF90229">
    <property type="entry name" value="CCCH zinc finger"/>
    <property type="match status" value="1"/>
</dbReference>
<evidence type="ECO:0000256" key="5">
    <source>
        <dbReference type="ARBA" id="ARBA00022723"/>
    </source>
</evidence>
<keyword evidence="6 12" id="KW-0863">Zinc-finger</keyword>
<evidence type="ECO:0000259" key="16">
    <source>
        <dbReference type="PROSITE" id="PS50174"/>
    </source>
</evidence>
<evidence type="ECO:0000313" key="18">
    <source>
        <dbReference type="WBParaSite" id="PgR002_g080_t02"/>
    </source>
</evidence>
<evidence type="ECO:0000256" key="12">
    <source>
        <dbReference type="PROSITE-ProRule" id="PRU00723"/>
    </source>
</evidence>
<dbReference type="Pfam" id="PF01585">
    <property type="entry name" value="G-patch"/>
    <property type="match status" value="1"/>
</dbReference>
<keyword evidence="8" id="KW-0805">Transcription regulation</keyword>
<dbReference type="SMART" id="SM00443">
    <property type="entry name" value="G_patch"/>
    <property type="match status" value="1"/>
</dbReference>
<keyword evidence="4" id="KW-0678">Repressor</keyword>
<evidence type="ECO:0000256" key="1">
    <source>
        <dbReference type="ARBA" id="ARBA00004062"/>
    </source>
</evidence>
<dbReference type="InterPro" id="IPR000467">
    <property type="entry name" value="G_patch_dom"/>
</dbReference>
<dbReference type="GO" id="GO:0001227">
    <property type="term" value="F:DNA-binding transcription repressor activity, RNA polymerase II-specific"/>
    <property type="evidence" value="ECO:0007669"/>
    <property type="project" value="TreeGrafter"/>
</dbReference>
<reference evidence="18" key="1">
    <citation type="submission" date="2022-11" db="UniProtKB">
        <authorList>
            <consortium name="WormBaseParasite"/>
        </authorList>
    </citation>
    <scope>IDENTIFICATION</scope>
</reference>
<protein>
    <recommendedName>
        <fullName evidence="3">Zinc finger CCCH-type with G patch domain-containing protein</fullName>
    </recommendedName>
</protein>
<evidence type="ECO:0000256" key="2">
    <source>
        <dbReference type="ARBA" id="ARBA00004123"/>
    </source>
</evidence>
<evidence type="ECO:0000256" key="3">
    <source>
        <dbReference type="ARBA" id="ARBA00022414"/>
    </source>
</evidence>
<evidence type="ECO:0000259" key="15">
    <source>
        <dbReference type="PROSITE" id="PS50103"/>
    </source>
</evidence>
<dbReference type="InterPro" id="IPR000571">
    <property type="entry name" value="Znf_CCCH"/>
</dbReference>
<evidence type="ECO:0000256" key="7">
    <source>
        <dbReference type="ARBA" id="ARBA00022833"/>
    </source>
</evidence>
<dbReference type="PANTHER" id="PTHR46297">
    <property type="entry name" value="ZINC FINGER CCCH-TYPE WITH G PATCH DOMAIN-CONTAINING PROTEIN"/>
    <property type="match status" value="1"/>
</dbReference>
<organism evidence="17 18">
    <name type="scientific">Parascaris univalens</name>
    <name type="common">Nematode worm</name>
    <dbReference type="NCBI Taxonomy" id="6257"/>
    <lineage>
        <taxon>Eukaryota</taxon>
        <taxon>Metazoa</taxon>
        <taxon>Ecdysozoa</taxon>
        <taxon>Nematoda</taxon>
        <taxon>Chromadorea</taxon>
        <taxon>Rhabditida</taxon>
        <taxon>Spirurina</taxon>
        <taxon>Ascaridomorpha</taxon>
        <taxon>Ascaridoidea</taxon>
        <taxon>Ascarididae</taxon>
        <taxon>Parascaris</taxon>
    </lineage>
</organism>
<dbReference type="AlphaFoldDB" id="A0A915A6J0"/>
<feature type="domain" description="G-patch" evidence="16">
    <location>
        <begin position="276"/>
        <end position="322"/>
    </location>
</feature>
<keyword evidence="9" id="KW-0238">DNA-binding</keyword>
<dbReference type="CDD" id="cd20384">
    <property type="entry name" value="Tudor_ZGPAT"/>
    <property type="match status" value="1"/>
</dbReference>
<evidence type="ECO:0000256" key="8">
    <source>
        <dbReference type="ARBA" id="ARBA00023015"/>
    </source>
</evidence>
<keyword evidence="11" id="KW-0539">Nucleus</keyword>
<keyword evidence="10" id="KW-0804">Transcription</keyword>
<evidence type="ECO:0000256" key="14">
    <source>
        <dbReference type="SAM" id="MobiDB-lite"/>
    </source>
</evidence>
<comment type="subcellular location">
    <subcellularLocation>
        <location evidence="2">Nucleus</location>
    </subcellularLocation>
</comment>
<evidence type="ECO:0000313" key="17">
    <source>
        <dbReference type="Proteomes" id="UP000887569"/>
    </source>
</evidence>
<comment type="function">
    <text evidence="1">Transcription repressor.</text>
</comment>
<keyword evidence="13" id="KW-0175">Coiled coil</keyword>
<dbReference type="GO" id="GO:0000978">
    <property type="term" value="F:RNA polymerase II cis-regulatory region sequence-specific DNA binding"/>
    <property type="evidence" value="ECO:0007669"/>
    <property type="project" value="TreeGrafter"/>
</dbReference>
<keyword evidence="7 12" id="KW-0862">Zinc</keyword>
<feature type="region of interest" description="Disordered" evidence="14">
    <location>
        <begin position="54"/>
        <end position="77"/>
    </location>
</feature>
<sequence length="461" mass="51838">MNEEEELLGYKAQLDAVDAELKICTDLERRSALMEMHADISELISLLTEDRDDEVDVSREAGPSSERSMGEVQDAGGENSIPEADLIGMNCRAPYSKIVDRAVVYHDAIILDFVDTSVPLEQLKVRVLYSYPLEEAMRPCQYFLDDRCTYGEGCRYSHGEEVSFHDLLSYQPPNFESMKEESLVLVQGDNKLWSSGRVVAIDGQNIAVNLLVSGKEVASVREKVIPLNEDTPLIEERAETMTAGSASSLEGSWTELKGEKCGRVSVGDIGDWERHTRGIGMKLLLKMGYRMGEGLGRKSDGIVHAIQPIMFPKKKSLDVCMQSKHKKVVDERKDRVKKEIAKRLCVGEANKDIFDILNHTLNAHAKDSDTMSAHDEKKHLKAASSKKLGVDALNLDRQMKELKGKERKLREGITRNQRDRATVEKLKRSLAECQKDIEKLVARQDRLSNEVEGRRTTKGLF</sequence>
<dbReference type="Gene3D" id="2.30.30.1190">
    <property type="match status" value="1"/>
</dbReference>
<feature type="domain" description="C3H1-type" evidence="15">
    <location>
        <begin position="134"/>
        <end position="161"/>
    </location>
</feature>
<accession>A0A915A6J0</accession>
<feature type="coiled-coil region" evidence="13">
    <location>
        <begin position="416"/>
        <end position="450"/>
    </location>
</feature>
<evidence type="ECO:0000256" key="6">
    <source>
        <dbReference type="ARBA" id="ARBA00022771"/>
    </source>
</evidence>
<dbReference type="GO" id="GO:0005634">
    <property type="term" value="C:nucleus"/>
    <property type="evidence" value="ECO:0007669"/>
    <property type="project" value="UniProtKB-SubCell"/>
</dbReference>
<name>A0A915A6J0_PARUN</name>
<keyword evidence="5 12" id="KW-0479">Metal-binding</keyword>
<evidence type="ECO:0000256" key="10">
    <source>
        <dbReference type="ARBA" id="ARBA00023163"/>
    </source>
</evidence>
<dbReference type="PROSITE" id="PS50103">
    <property type="entry name" value="ZF_C3H1"/>
    <property type="match status" value="1"/>
</dbReference>